<evidence type="ECO:0000313" key="2">
    <source>
        <dbReference type="Proteomes" id="UP000799424"/>
    </source>
</evidence>
<evidence type="ECO:0008006" key="3">
    <source>
        <dbReference type="Google" id="ProtNLM"/>
    </source>
</evidence>
<organism evidence="1 2">
    <name type="scientific">Ophiobolus disseminans</name>
    <dbReference type="NCBI Taxonomy" id="1469910"/>
    <lineage>
        <taxon>Eukaryota</taxon>
        <taxon>Fungi</taxon>
        <taxon>Dikarya</taxon>
        <taxon>Ascomycota</taxon>
        <taxon>Pezizomycotina</taxon>
        <taxon>Dothideomycetes</taxon>
        <taxon>Pleosporomycetidae</taxon>
        <taxon>Pleosporales</taxon>
        <taxon>Pleosporineae</taxon>
        <taxon>Phaeosphaeriaceae</taxon>
        <taxon>Ophiobolus</taxon>
    </lineage>
</organism>
<accession>A0A6A7AIC5</accession>
<proteinExistence type="predicted"/>
<keyword evidence="2" id="KW-1185">Reference proteome</keyword>
<reference evidence="1" key="1">
    <citation type="journal article" date="2020" name="Stud. Mycol.">
        <title>101 Dothideomycetes genomes: a test case for predicting lifestyles and emergence of pathogens.</title>
        <authorList>
            <person name="Haridas S."/>
            <person name="Albert R."/>
            <person name="Binder M."/>
            <person name="Bloem J."/>
            <person name="Labutti K."/>
            <person name="Salamov A."/>
            <person name="Andreopoulos B."/>
            <person name="Baker S."/>
            <person name="Barry K."/>
            <person name="Bills G."/>
            <person name="Bluhm B."/>
            <person name="Cannon C."/>
            <person name="Castanera R."/>
            <person name="Culley D."/>
            <person name="Daum C."/>
            <person name="Ezra D."/>
            <person name="Gonzalez J."/>
            <person name="Henrissat B."/>
            <person name="Kuo A."/>
            <person name="Liang C."/>
            <person name="Lipzen A."/>
            <person name="Lutzoni F."/>
            <person name="Magnuson J."/>
            <person name="Mondo S."/>
            <person name="Nolan M."/>
            <person name="Ohm R."/>
            <person name="Pangilinan J."/>
            <person name="Park H.-J."/>
            <person name="Ramirez L."/>
            <person name="Alfaro M."/>
            <person name="Sun H."/>
            <person name="Tritt A."/>
            <person name="Yoshinaga Y."/>
            <person name="Zwiers L.-H."/>
            <person name="Turgeon B."/>
            <person name="Goodwin S."/>
            <person name="Spatafora J."/>
            <person name="Crous P."/>
            <person name="Grigoriev I."/>
        </authorList>
    </citation>
    <scope>NUCLEOTIDE SEQUENCE</scope>
    <source>
        <strain evidence="1">CBS 113818</strain>
    </source>
</reference>
<name>A0A6A7AIC5_9PLEO</name>
<dbReference type="EMBL" id="MU006217">
    <property type="protein sequence ID" value="KAF2832694.1"/>
    <property type="molecule type" value="Genomic_DNA"/>
</dbReference>
<dbReference type="OrthoDB" id="3937459at2759"/>
<dbReference type="Proteomes" id="UP000799424">
    <property type="component" value="Unassembled WGS sequence"/>
</dbReference>
<sequence length="277" mass="32231">MANASADLDSTQFICEWITITAPESIHDLAHKDGQAWLGILRVLEDRQIYEGSEVCEWDHVNEDRSQVYIWSSWNRKTYYDEHKGTAAYHELYEKLGKLCRLKFIPKIVGHDSRCMYARGGYDESWPSITLVHFDHVFTHAQREEVQQIRHITWSGSWGSCFVNSPSTTGFLLQDAENLDGGPSNDVYMILDRWRRPVHEEGVRNQYEVGFQVSDDPRHVVPPWFADAFAAQGCTRIEITHVCLDRVIPSCVEYFPDEVIKTKSHEYDWERGRRCQT</sequence>
<dbReference type="AlphaFoldDB" id="A0A6A7AIC5"/>
<evidence type="ECO:0000313" key="1">
    <source>
        <dbReference type="EMBL" id="KAF2832694.1"/>
    </source>
</evidence>
<protein>
    <recommendedName>
        <fullName evidence="3">ABM domain-containing protein</fullName>
    </recommendedName>
</protein>
<gene>
    <name evidence="1" type="ORF">CC86DRAFT_462921</name>
</gene>